<reference evidence="2 3" key="2">
    <citation type="submission" date="2020-03" db="EMBL/GenBank/DDBJ databases">
        <title>Devosia chinhatensis sp. nov., isolated from a hexachlorocyclohexane (HCH) dump site in India.</title>
        <authorList>
            <person name="Kumar M."/>
            <person name="Lal R."/>
        </authorList>
    </citation>
    <scope>NUCLEOTIDE SEQUENCE [LARGE SCALE GENOMIC DNA]</scope>
    <source>
        <strain evidence="2 3">H239</strain>
    </source>
</reference>
<dbReference type="Pfam" id="PF04993">
    <property type="entry name" value="TfoX_N"/>
    <property type="match status" value="1"/>
</dbReference>
<name>A0A6M1SML3_9HYPH</name>
<dbReference type="Proteomes" id="UP000474802">
    <property type="component" value="Unassembled WGS sequence"/>
</dbReference>
<proteinExistence type="predicted"/>
<evidence type="ECO:0000259" key="1">
    <source>
        <dbReference type="Pfam" id="PF04993"/>
    </source>
</evidence>
<evidence type="ECO:0000313" key="2">
    <source>
        <dbReference type="EMBL" id="NGP17934.1"/>
    </source>
</evidence>
<dbReference type="EMBL" id="JAALFG010000002">
    <property type="protein sequence ID" value="NGP17934.1"/>
    <property type="molecule type" value="Genomic_DNA"/>
</dbReference>
<reference evidence="2 3" key="1">
    <citation type="submission" date="2020-02" db="EMBL/GenBank/DDBJ databases">
        <authorList>
            <person name="Khan S.A."/>
            <person name="Jeon C.O."/>
            <person name="Chun B.H."/>
        </authorList>
    </citation>
    <scope>NUCLEOTIDE SEQUENCE [LARGE SCALE GENOMIC DNA]</scope>
    <source>
        <strain evidence="2 3">H239</strain>
    </source>
</reference>
<dbReference type="SUPFAM" id="SSF159894">
    <property type="entry name" value="YgaC/TfoX-N like"/>
    <property type="match status" value="1"/>
</dbReference>
<accession>A0A6M1SML3</accession>
<evidence type="ECO:0000313" key="3">
    <source>
        <dbReference type="Proteomes" id="UP000474802"/>
    </source>
</evidence>
<gene>
    <name evidence="2" type="ORF">G5575_09950</name>
</gene>
<dbReference type="AlphaFoldDB" id="A0A6M1SML3"/>
<sequence length="111" mass="12149">MSMASEELADRVRDLLPRGKNIREQKMFGGRCFMLDGNMLVAPLKDGSLLVRTGKDGMASALRREGANIMDMSGRQMSGFVLVSGDAIEDESALGEWIDLARAFVRTLPAK</sequence>
<comment type="caution">
    <text evidence="2">The sequence shown here is derived from an EMBL/GenBank/DDBJ whole genome shotgun (WGS) entry which is preliminary data.</text>
</comment>
<dbReference type="InterPro" id="IPR007076">
    <property type="entry name" value="TfoX_N"/>
</dbReference>
<dbReference type="RefSeq" id="WP_164534179.1">
    <property type="nucleotide sequence ID" value="NZ_JAALFG010000002.1"/>
</dbReference>
<dbReference type="Gene3D" id="3.30.1460.30">
    <property type="entry name" value="YgaC/TfoX-N like chaperone"/>
    <property type="match status" value="1"/>
</dbReference>
<organism evidence="2 3">
    <name type="scientific">Devosia aurantiaca</name>
    <dbReference type="NCBI Taxonomy" id="2714858"/>
    <lineage>
        <taxon>Bacteria</taxon>
        <taxon>Pseudomonadati</taxon>
        <taxon>Pseudomonadota</taxon>
        <taxon>Alphaproteobacteria</taxon>
        <taxon>Hyphomicrobiales</taxon>
        <taxon>Devosiaceae</taxon>
        <taxon>Devosia</taxon>
    </lineage>
</organism>
<protein>
    <submittedName>
        <fullName evidence="2">TfoX/Sxy family protein</fullName>
    </submittedName>
</protein>
<feature type="domain" description="TfoX N-terminal" evidence="1">
    <location>
        <begin position="15"/>
        <end position="102"/>
    </location>
</feature>
<keyword evidence="3" id="KW-1185">Reference proteome</keyword>